<proteinExistence type="inferred from homology"/>
<evidence type="ECO:0000313" key="5">
    <source>
        <dbReference type="Proteomes" id="UP000032439"/>
    </source>
</evidence>
<dbReference type="PATRIC" id="fig|316.110.peg.1828"/>
<comment type="caution">
    <text evidence="4">The sequence shown here is derived from an EMBL/GenBank/DDBJ whole genome shotgun (WGS) entry which is preliminary data.</text>
</comment>
<keyword evidence="2" id="KW-0560">Oxidoreductase</keyword>
<dbReference type="GO" id="GO:0005829">
    <property type="term" value="C:cytosol"/>
    <property type="evidence" value="ECO:0007669"/>
    <property type="project" value="TreeGrafter"/>
</dbReference>
<evidence type="ECO:0000313" key="4">
    <source>
        <dbReference type="EMBL" id="KIZ34083.1"/>
    </source>
</evidence>
<name>A0A0D7DZS1_STUST</name>
<reference evidence="4 5" key="1">
    <citation type="submission" date="2014-11" db="EMBL/GenBank/DDBJ databases">
        <title>Genomics and ecophysiology of heterotrophic nitrogen fixing bacteria isolated from estuarine surface water.</title>
        <authorList>
            <person name="Bentzon-Tilia M."/>
            <person name="Severin I."/>
            <person name="Hansen L.H."/>
            <person name="Riemann L."/>
        </authorList>
    </citation>
    <scope>NUCLEOTIDE SEQUENCE [LARGE SCALE GENOMIC DNA]</scope>
    <source>
        <strain evidence="4 5">BAL361</strain>
    </source>
</reference>
<dbReference type="EMBL" id="JXXD01000195">
    <property type="protein sequence ID" value="KIZ34083.1"/>
    <property type="molecule type" value="Genomic_DNA"/>
</dbReference>
<dbReference type="InterPro" id="IPR015590">
    <property type="entry name" value="Aldehyde_DH_dom"/>
</dbReference>
<protein>
    <recommendedName>
        <fullName evidence="3">Aldehyde dehydrogenase domain-containing protein</fullName>
    </recommendedName>
</protein>
<feature type="domain" description="Aldehyde dehydrogenase" evidence="3">
    <location>
        <begin position="21"/>
        <end position="71"/>
    </location>
</feature>
<sequence>MTLQLGQPDLLRQTAYLNGEWCEADSGARTEIFNPATGELIGAVPNMGRGETRRAIEAAQAAQPAWRALTAK</sequence>
<evidence type="ECO:0000259" key="3">
    <source>
        <dbReference type="Pfam" id="PF00171"/>
    </source>
</evidence>
<dbReference type="GO" id="GO:0009450">
    <property type="term" value="P:gamma-aminobutyric acid catabolic process"/>
    <property type="evidence" value="ECO:0007669"/>
    <property type="project" value="TreeGrafter"/>
</dbReference>
<dbReference type="Proteomes" id="UP000032439">
    <property type="component" value="Unassembled WGS sequence"/>
</dbReference>
<comment type="similarity">
    <text evidence="1">Belongs to the aldehyde dehydrogenase family.</text>
</comment>
<evidence type="ECO:0000256" key="2">
    <source>
        <dbReference type="ARBA" id="ARBA00023002"/>
    </source>
</evidence>
<dbReference type="InterPro" id="IPR016161">
    <property type="entry name" value="Ald_DH/histidinol_DH"/>
</dbReference>
<dbReference type="PANTHER" id="PTHR43353">
    <property type="entry name" value="SUCCINATE-SEMIALDEHYDE DEHYDROGENASE, MITOCHONDRIAL"/>
    <property type="match status" value="1"/>
</dbReference>
<accession>A0A0D7DZS1</accession>
<evidence type="ECO:0000256" key="1">
    <source>
        <dbReference type="ARBA" id="ARBA00009986"/>
    </source>
</evidence>
<dbReference type="AlphaFoldDB" id="A0A0D7DZS1"/>
<dbReference type="InterPro" id="IPR016162">
    <property type="entry name" value="Ald_DH_N"/>
</dbReference>
<feature type="non-terminal residue" evidence="4">
    <location>
        <position position="72"/>
    </location>
</feature>
<dbReference type="InterPro" id="IPR050740">
    <property type="entry name" value="Aldehyde_DH_Superfamily"/>
</dbReference>
<dbReference type="GO" id="GO:0004777">
    <property type="term" value="F:succinate-semialdehyde dehydrogenase (NAD+) activity"/>
    <property type="evidence" value="ECO:0007669"/>
    <property type="project" value="TreeGrafter"/>
</dbReference>
<dbReference type="Gene3D" id="3.40.605.10">
    <property type="entry name" value="Aldehyde Dehydrogenase, Chain A, domain 1"/>
    <property type="match status" value="1"/>
</dbReference>
<dbReference type="PANTHER" id="PTHR43353:SF5">
    <property type="entry name" value="SUCCINATE-SEMIALDEHYDE DEHYDROGENASE, MITOCHONDRIAL"/>
    <property type="match status" value="1"/>
</dbReference>
<organism evidence="4 5">
    <name type="scientific">Stutzerimonas stutzeri</name>
    <name type="common">Pseudomonas stutzeri</name>
    <dbReference type="NCBI Taxonomy" id="316"/>
    <lineage>
        <taxon>Bacteria</taxon>
        <taxon>Pseudomonadati</taxon>
        <taxon>Pseudomonadota</taxon>
        <taxon>Gammaproteobacteria</taxon>
        <taxon>Pseudomonadales</taxon>
        <taxon>Pseudomonadaceae</taxon>
        <taxon>Stutzerimonas</taxon>
    </lineage>
</organism>
<gene>
    <name evidence="4" type="ORF">LO50_18485</name>
</gene>
<dbReference type="Pfam" id="PF00171">
    <property type="entry name" value="Aldedh"/>
    <property type="match status" value="1"/>
</dbReference>
<dbReference type="SUPFAM" id="SSF53720">
    <property type="entry name" value="ALDH-like"/>
    <property type="match status" value="1"/>
</dbReference>